<dbReference type="Proteomes" id="UP000054874">
    <property type="component" value="Unassembled WGS sequence"/>
</dbReference>
<protein>
    <recommendedName>
        <fullName evidence="3">DNA-directed RNA polymerase subunit M</fullName>
    </recommendedName>
</protein>
<evidence type="ECO:0000313" key="2">
    <source>
        <dbReference type="Proteomes" id="UP000054874"/>
    </source>
</evidence>
<reference evidence="1 2" key="1">
    <citation type="submission" date="2015-11" db="EMBL/GenBank/DDBJ databases">
        <title>Butyribacter intestini gen. nov., sp. nov., a butyric acid-producing bacterium of the family Lachnospiraceae isolated from the human faeces.</title>
        <authorList>
            <person name="Zou Y."/>
            <person name="Xue W."/>
            <person name="Luo G."/>
            <person name="Lv M."/>
        </authorList>
    </citation>
    <scope>NUCLEOTIDE SEQUENCE [LARGE SCALE GENOMIC DNA]</scope>
    <source>
        <strain evidence="1 2">ACET-33324</strain>
    </source>
</reference>
<dbReference type="AlphaFoldDB" id="A0A0V8QEY7"/>
<name>A0A0V8QEY7_9FIRM</name>
<dbReference type="RefSeq" id="WP_058352757.1">
    <property type="nucleotide sequence ID" value="NZ_CABMMD010000153.1"/>
</dbReference>
<evidence type="ECO:0008006" key="3">
    <source>
        <dbReference type="Google" id="ProtNLM"/>
    </source>
</evidence>
<sequence>MLDVYICPKCELVRYVSKDKTHCFRCDVEMIHADIPYADYIKLTAKERQVYINHAKQEA</sequence>
<evidence type="ECO:0000313" key="1">
    <source>
        <dbReference type="EMBL" id="KSV59120.1"/>
    </source>
</evidence>
<gene>
    <name evidence="1" type="ORF">ASU35_02055</name>
</gene>
<keyword evidence="2" id="KW-1185">Reference proteome</keyword>
<comment type="caution">
    <text evidence="1">The sequence shown here is derived from an EMBL/GenBank/DDBJ whole genome shotgun (WGS) entry which is preliminary data.</text>
</comment>
<dbReference type="OrthoDB" id="1770358at2"/>
<proteinExistence type="predicted"/>
<accession>A0A0V8QEY7</accession>
<dbReference type="STRING" id="290052.ASU35_02055"/>
<dbReference type="EMBL" id="LNAM01000153">
    <property type="protein sequence ID" value="KSV59120.1"/>
    <property type="molecule type" value="Genomic_DNA"/>
</dbReference>
<organism evidence="1 2">
    <name type="scientific">Acetivibrio ethanolgignens</name>
    <dbReference type="NCBI Taxonomy" id="290052"/>
    <lineage>
        <taxon>Bacteria</taxon>
        <taxon>Bacillati</taxon>
        <taxon>Bacillota</taxon>
        <taxon>Clostridia</taxon>
        <taxon>Eubacteriales</taxon>
        <taxon>Oscillospiraceae</taxon>
        <taxon>Acetivibrio</taxon>
    </lineage>
</organism>